<dbReference type="EMBL" id="PVTE01000004">
    <property type="protein sequence ID" value="PRY43006.1"/>
    <property type="molecule type" value="Genomic_DNA"/>
</dbReference>
<dbReference type="Proteomes" id="UP000238375">
    <property type="component" value="Unassembled WGS sequence"/>
</dbReference>
<accession>A0A2T0TBG1</accession>
<gene>
    <name evidence="1" type="ORF">CLV58_104137</name>
</gene>
<comment type="caution">
    <text evidence="1">The sequence shown here is derived from an EMBL/GenBank/DDBJ whole genome shotgun (WGS) entry which is preliminary data.</text>
</comment>
<keyword evidence="2" id="KW-1185">Reference proteome</keyword>
<organism evidence="1 2">
    <name type="scientific">Spirosoma oryzae</name>
    <dbReference type="NCBI Taxonomy" id="1469603"/>
    <lineage>
        <taxon>Bacteria</taxon>
        <taxon>Pseudomonadati</taxon>
        <taxon>Bacteroidota</taxon>
        <taxon>Cytophagia</taxon>
        <taxon>Cytophagales</taxon>
        <taxon>Cytophagaceae</taxon>
        <taxon>Spirosoma</taxon>
    </lineage>
</organism>
<protein>
    <submittedName>
        <fullName evidence="1">Uncharacterized protein</fullName>
    </submittedName>
</protein>
<evidence type="ECO:0000313" key="1">
    <source>
        <dbReference type="EMBL" id="PRY43006.1"/>
    </source>
</evidence>
<evidence type="ECO:0000313" key="2">
    <source>
        <dbReference type="Proteomes" id="UP000238375"/>
    </source>
</evidence>
<name>A0A2T0TBG1_9BACT</name>
<dbReference type="AlphaFoldDB" id="A0A2T0TBG1"/>
<sequence length="112" mass="12354">MNTHSPHERWLTVSIPIGAFTARLNQLMQTTARTGSSMHSRLSLIHQTAKLYATEAAQQAGAPNPVVNIDELTNPPLLDLPIDEADEQQVIVRFSYQSDNKTNKTNAWGGTI</sequence>
<dbReference type="RefSeq" id="WP_106136871.1">
    <property type="nucleotide sequence ID" value="NZ_PVTE01000004.1"/>
</dbReference>
<proteinExistence type="predicted"/>
<reference evidence="1 2" key="1">
    <citation type="submission" date="2018-03" db="EMBL/GenBank/DDBJ databases">
        <title>Genomic Encyclopedia of Archaeal and Bacterial Type Strains, Phase II (KMG-II): from individual species to whole genera.</title>
        <authorList>
            <person name="Goeker M."/>
        </authorList>
    </citation>
    <scope>NUCLEOTIDE SEQUENCE [LARGE SCALE GENOMIC DNA]</scope>
    <source>
        <strain evidence="1 2">DSM 28354</strain>
    </source>
</reference>